<evidence type="ECO:0000256" key="1">
    <source>
        <dbReference type="SAM" id="Coils"/>
    </source>
</evidence>
<accession>A0A0M0JES5</accession>
<comment type="caution">
    <text evidence="3">The sequence shown here is derived from an EMBL/GenBank/DDBJ whole genome shotgun (WGS) entry which is preliminary data.</text>
</comment>
<name>A0A0M0JES5_9EUKA</name>
<keyword evidence="1" id="KW-0175">Coiled coil</keyword>
<evidence type="ECO:0000256" key="2">
    <source>
        <dbReference type="SAM" id="MobiDB-lite"/>
    </source>
</evidence>
<feature type="coiled-coil region" evidence="1">
    <location>
        <begin position="1140"/>
        <end position="1204"/>
    </location>
</feature>
<sequence>MALAVKVVGALNIEASYEAFHVVVHLQAADGRHLASVRTGNAAEVAPGAGAMWNEELVLPISNDAGSEVASVLFELQGGSARDSAAHGIGSAAIDWPTVCTNAVGDGWATEPPLLAAHGVPNGSRLLVRLLHVDAAASAAKLKQLKAQVSEAISVTGRERQALLSAATEHTRQLSSTRTQLTLKLRTVSQKATEKEVGDFRAALESRLQAARSGRDAALVNFNVLHQQALRKAMPRVHERLNREARQQREAIGRVGGKARETEAKMRAERRQQWQVTIVNERERSLLAASQKAARAAHRLQVAFKRAAAHEGSTLGRRLRRIGLDAEEAATKECAALQPAGDLLAKQIGRGRAEIDAEAAEAVSAVRLEVNRLAAEWSNSLAASSRGAREVQAHTLLEHQQAHREARAARRVVDNSAEQTRRVAISSRESSLTQLTTNLEKEIEGLAGWLAKRIEAANAAAQAAPAAGALSAPVDWSVAATRFEGEVSDLRGRIEAQRVKMGELHTQLFVARAKGTATRQVAEVMRAVEDRCEEMMASAAAVGDDAAGSLRCALEGLLAEVGRQHDASLAQTAVDADAYERALVAPSVRDAPKHEELLRQLEHELSLQTQLSLSRPNEWFELLGRKLKLDEHEVAEWRERAAVGTARHTEELSALEARAAEEVAAEEGLQAAREGALIADASAAVHRMAHERRERLRELPMPELASVIREAVEKTARSGETMALERRRAAFERLDLSRPKLPAPAIVGARPKGSGGGAAAHAQGESLDGRRHPSRRTGTADVAADEAEGFVTGAESELLLRLRETFHQLAAEATATQPYAAAASSLQLDWAEEAAEGKHGLPALETRQLRDLEAELATSLRETIREEHLEFAAKVKALAEEREELRAAASAAPPQSPTKALDSAPPVRKAEARVTAARAELAPITASELNRSLGSPTRALVSANAPKRRAFDEALEEQRRVRREAVRALIAEREDGAAASGALRATALEARTDAARSELDKGNREFSAKLDEKIAAARLRLEPARKRLAASKRSCAAELLAGLVEESEEASLGLVRYNLKAKEAKEAAWARRVEALVRAHEAEAAELAATRASLLEHLSHQSGWADGFVPTLVAVGALAAVKAATTAEGETEDAKLAREIAQLERHVEQRAAQKRALEAQAAERVKAQRFAQLAAARERAEAELTQAQQAFEREEYSMQELTAQAKAMAVARIQDRMRAEAAANGGVAARIWSEALLRRQSEEARSHGRRLRHEAHAAASSTLGERGEASKEQLASMRELMATLSAIAEEH</sequence>
<keyword evidence="4" id="KW-1185">Reference proteome</keyword>
<reference evidence="4" key="1">
    <citation type="journal article" date="2015" name="PLoS Genet.">
        <title>Genome Sequence and Transcriptome Analyses of Chrysochromulina tobin: Metabolic Tools for Enhanced Algal Fitness in the Prominent Order Prymnesiales (Haptophyceae).</title>
        <authorList>
            <person name="Hovde B.T."/>
            <person name="Deodato C.R."/>
            <person name="Hunsperger H.M."/>
            <person name="Ryken S.A."/>
            <person name="Yost W."/>
            <person name="Jha R.K."/>
            <person name="Patterson J."/>
            <person name="Monnat R.J. Jr."/>
            <person name="Barlow S.B."/>
            <person name="Starkenburg S.R."/>
            <person name="Cattolico R.A."/>
        </authorList>
    </citation>
    <scope>NUCLEOTIDE SEQUENCE</scope>
    <source>
        <strain evidence="4">CCMP291</strain>
    </source>
</reference>
<feature type="region of interest" description="Disordered" evidence="2">
    <location>
        <begin position="1243"/>
        <end position="1273"/>
    </location>
</feature>
<organism evidence="3 4">
    <name type="scientific">Chrysochromulina tobinii</name>
    <dbReference type="NCBI Taxonomy" id="1460289"/>
    <lineage>
        <taxon>Eukaryota</taxon>
        <taxon>Haptista</taxon>
        <taxon>Haptophyta</taxon>
        <taxon>Prymnesiophyceae</taxon>
        <taxon>Prymnesiales</taxon>
        <taxon>Chrysochromulinaceae</taxon>
        <taxon>Chrysochromulina</taxon>
    </lineage>
</organism>
<evidence type="ECO:0008006" key="5">
    <source>
        <dbReference type="Google" id="ProtNLM"/>
    </source>
</evidence>
<dbReference type="Proteomes" id="UP000037460">
    <property type="component" value="Unassembled WGS sequence"/>
</dbReference>
<evidence type="ECO:0000313" key="3">
    <source>
        <dbReference type="EMBL" id="KOO25091.1"/>
    </source>
</evidence>
<proteinExistence type="predicted"/>
<feature type="region of interest" description="Disordered" evidence="2">
    <location>
        <begin position="885"/>
        <end position="907"/>
    </location>
</feature>
<feature type="region of interest" description="Disordered" evidence="2">
    <location>
        <begin position="743"/>
        <end position="780"/>
    </location>
</feature>
<protein>
    <recommendedName>
        <fullName evidence="5">C2 domain-containing protein</fullName>
    </recommendedName>
</protein>
<gene>
    <name evidence="3" type="ORF">Ctob_002416</name>
</gene>
<dbReference type="EMBL" id="JWZX01003019">
    <property type="protein sequence ID" value="KOO25091.1"/>
    <property type="molecule type" value="Genomic_DNA"/>
</dbReference>
<evidence type="ECO:0000313" key="4">
    <source>
        <dbReference type="Proteomes" id="UP000037460"/>
    </source>
</evidence>